<proteinExistence type="inferred from homology"/>
<dbReference type="STRING" id="1442368.A0A0D2H961"/>
<comment type="similarity">
    <text evidence="1">Belongs to the short-chain dehydrogenases/reductases (SDR) family.</text>
</comment>
<dbReference type="GO" id="GO:0016491">
    <property type="term" value="F:oxidoreductase activity"/>
    <property type="evidence" value="ECO:0007669"/>
    <property type="project" value="UniProtKB-KW"/>
</dbReference>
<evidence type="ECO:0000313" key="5">
    <source>
        <dbReference type="Proteomes" id="UP000053029"/>
    </source>
</evidence>
<dbReference type="PRINTS" id="PR00081">
    <property type="entry name" value="GDHRDH"/>
</dbReference>
<dbReference type="HOGENOM" id="CLU_010194_1_0_1"/>
<accession>A0A0D2H961</accession>
<dbReference type="Gene3D" id="3.40.50.720">
    <property type="entry name" value="NAD(P)-binding Rossmann-like Domain"/>
    <property type="match status" value="1"/>
</dbReference>
<protein>
    <submittedName>
        <fullName evidence="4">Unplaced genomic scaffold supercont1.3, whole genome shotgun sequence</fullName>
    </submittedName>
</protein>
<dbReference type="SUPFAM" id="SSF51735">
    <property type="entry name" value="NAD(P)-binding Rossmann-fold domains"/>
    <property type="match status" value="1"/>
</dbReference>
<sequence>MSTQGGSKAIAPTLFKGRVGLVTGAGSPYGIGRSIVLRLAEAGAEVIYATDLNLGNISSLEKSVKEINPACTVEGRKHDVASEEQTVALLKSIVKKHGRFDFYFANAGFADVKNINDLTTRHYERAMNVMATSVFYAIKYGSQAMAVTSPAKPQSAGTIVVTASVAGVSGLFSDLGYSTAKTAAIGLVTQGAVNLSASNIRVNGVAPGAVQTSLIVNAPFAQQEKEFNLVMSESEAKEVFQKYIDVRGVLDQQQYYYNRVAQPDEIADIAVFLGSDLSSAVNGHVVVADSGKTKGALGESYVGPVPPVQPLDLS</sequence>
<dbReference type="PROSITE" id="PS00061">
    <property type="entry name" value="ADH_SHORT"/>
    <property type="match status" value="1"/>
</dbReference>
<gene>
    <name evidence="4" type="ORF">Z517_04127</name>
</gene>
<dbReference type="Pfam" id="PF13561">
    <property type="entry name" value="adh_short_C2"/>
    <property type="match status" value="1"/>
</dbReference>
<dbReference type="AlphaFoldDB" id="A0A0D2H961"/>
<dbReference type="PANTHER" id="PTHR43180:SF66">
    <property type="entry name" value="SHORT-CHAIN DEHYDROGENASE_REDUCTASE FAMILY PROTEIN"/>
    <property type="match status" value="1"/>
</dbReference>
<dbReference type="RefSeq" id="XP_013284912.1">
    <property type="nucleotide sequence ID" value="XM_013429458.1"/>
</dbReference>
<dbReference type="PANTHER" id="PTHR43180">
    <property type="entry name" value="3-OXOACYL-(ACYL-CARRIER-PROTEIN) REDUCTASE (AFU_ORTHOLOGUE AFUA_6G11210)"/>
    <property type="match status" value="1"/>
</dbReference>
<organism evidence="4 5">
    <name type="scientific">Fonsecaea pedrosoi CBS 271.37</name>
    <dbReference type="NCBI Taxonomy" id="1442368"/>
    <lineage>
        <taxon>Eukaryota</taxon>
        <taxon>Fungi</taxon>
        <taxon>Dikarya</taxon>
        <taxon>Ascomycota</taxon>
        <taxon>Pezizomycotina</taxon>
        <taxon>Eurotiomycetes</taxon>
        <taxon>Chaetothyriomycetidae</taxon>
        <taxon>Chaetothyriales</taxon>
        <taxon>Herpotrichiellaceae</taxon>
        <taxon>Fonsecaea</taxon>
    </lineage>
</organism>
<keyword evidence="5" id="KW-1185">Reference proteome</keyword>
<dbReference type="InterPro" id="IPR020904">
    <property type="entry name" value="Sc_DH/Rdtase_CS"/>
</dbReference>
<evidence type="ECO:0000256" key="1">
    <source>
        <dbReference type="ARBA" id="ARBA00006484"/>
    </source>
</evidence>
<evidence type="ECO:0000313" key="4">
    <source>
        <dbReference type="EMBL" id="KIW81104.1"/>
    </source>
</evidence>
<dbReference type="Proteomes" id="UP000053029">
    <property type="component" value="Unassembled WGS sequence"/>
</dbReference>
<dbReference type="Pfam" id="PF00106">
    <property type="entry name" value="adh_short"/>
    <property type="match status" value="1"/>
</dbReference>
<dbReference type="EMBL" id="KN846971">
    <property type="protein sequence ID" value="KIW81104.1"/>
    <property type="molecule type" value="Genomic_DNA"/>
</dbReference>
<evidence type="ECO:0000256" key="2">
    <source>
        <dbReference type="ARBA" id="ARBA00022857"/>
    </source>
</evidence>
<dbReference type="VEuPathDB" id="FungiDB:Z517_04127"/>
<dbReference type="InterPro" id="IPR002347">
    <property type="entry name" value="SDR_fam"/>
</dbReference>
<dbReference type="CDD" id="cd05233">
    <property type="entry name" value="SDR_c"/>
    <property type="match status" value="1"/>
</dbReference>
<keyword evidence="2" id="KW-0521">NADP</keyword>
<name>A0A0D2H961_9EURO</name>
<dbReference type="InterPro" id="IPR036291">
    <property type="entry name" value="NAD(P)-bd_dom_sf"/>
</dbReference>
<reference evidence="4 5" key="1">
    <citation type="submission" date="2015-01" db="EMBL/GenBank/DDBJ databases">
        <title>The Genome Sequence of Fonsecaea pedrosoi CBS 271.37.</title>
        <authorList>
            <consortium name="The Broad Institute Genomics Platform"/>
            <person name="Cuomo C."/>
            <person name="de Hoog S."/>
            <person name="Gorbushina A."/>
            <person name="Stielow B."/>
            <person name="Teixiera M."/>
            <person name="Abouelleil A."/>
            <person name="Chapman S.B."/>
            <person name="Priest M."/>
            <person name="Young S.K."/>
            <person name="Wortman J."/>
            <person name="Nusbaum C."/>
            <person name="Birren B."/>
        </authorList>
    </citation>
    <scope>NUCLEOTIDE SEQUENCE [LARGE SCALE GENOMIC DNA]</scope>
    <source>
        <strain evidence="4 5">CBS 271.37</strain>
    </source>
</reference>
<evidence type="ECO:0000256" key="3">
    <source>
        <dbReference type="ARBA" id="ARBA00023002"/>
    </source>
</evidence>
<keyword evidence="3" id="KW-0560">Oxidoreductase</keyword>
<dbReference type="GeneID" id="25303617"/>
<dbReference type="OrthoDB" id="414540at2759"/>